<keyword evidence="1" id="KW-0812">Transmembrane</keyword>
<protein>
    <submittedName>
        <fullName evidence="2">Uncharacterized protein</fullName>
    </submittedName>
</protein>
<dbReference type="Proteomes" id="UP001145072">
    <property type="component" value="Unassembled WGS sequence"/>
</dbReference>
<evidence type="ECO:0000313" key="3">
    <source>
        <dbReference type="Proteomes" id="UP001145072"/>
    </source>
</evidence>
<comment type="caution">
    <text evidence="2">The sequence shown here is derived from an EMBL/GenBank/DDBJ whole genome shotgun (WGS) entry which is preliminary data.</text>
</comment>
<keyword evidence="1" id="KW-1133">Transmembrane helix</keyword>
<evidence type="ECO:0000256" key="1">
    <source>
        <dbReference type="SAM" id="Phobius"/>
    </source>
</evidence>
<feature type="transmembrane region" description="Helical" evidence="1">
    <location>
        <begin position="21"/>
        <end position="41"/>
    </location>
</feature>
<evidence type="ECO:0000313" key="2">
    <source>
        <dbReference type="EMBL" id="MDC3420995.1"/>
    </source>
</evidence>
<organism evidence="2 3">
    <name type="scientific">Aquibacillus koreensis</name>
    <dbReference type="NCBI Taxonomy" id="279446"/>
    <lineage>
        <taxon>Bacteria</taxon>
        <taxon>Bacillati</taxon>
        <taxon>Bacillota</taxon>
        <taxon>Bacilli</taxon>
        <taxon>Bacillales</taxon>
        <taxon>Bacillaceae</taxon>
        <taxon>Aquibacillus</taxon>
    </lineage>
</organism>
<name>A0A9X3WJS5_9BACI</name>
<reference evidence="2" key="1">
    <citation type="submission" date="2022-06" db="EMBL/GenBank/DDBJ databases">
        <title>Aquibacillus sp. a new bacterium isolated from soil saline samples.</title>
        <authorList>
            <person name="Galisteo C."/>
            <person name="De La Haba R."/>
            <person name="Sanchez-Porro C."/>
            <person name="Ventosa A."/>
        </authorList>
    </citation>
    <scope>NUCLEOTIDE SEQUENCE</scope>
    <source>
        <strain evidence="2">JCM 12387</strain>
    </source>
</reference>
<accession>A0A9X3WJS5</accession>
<keyword evidence="3" id="KW-1185">Reference proteome</keyword>
<gene>
    <name evidence="2" type="ORF">NC661_11500</name>
</gene>
<proteinExistence type="predicted"/>
<sequence>MKEWWHKKRARTRKRRKHPNDYTLFDLFWDILFWVPELFLLPLRMIFWLLRGFGRIIGDFFDIV</sequence>
<keyword evidence="1" id="KW-0472">Membrane</keyword>
<dbReference type="EMBL" id="JAMQJZ010000008">
    <property type="protein sequence ID" value="MDC3420995.1"/>
    <property type="molecule type" value="Genomic_DNA"/>
</dbReference>
<dbReference type="RefSeq" id="WP_259867529.1">
    <property type="nucleotide sequence ID" value="NZ_JAMQJZ010000008.1"/>
</dbReference>
<dbReference type="AlphaFoldDB" id="A0A9X3WJS5"/>